<dbReference type="GO" id="GO:0005507">
    <property type="term" value="F:copper ion binding"/>
    <property type="evidence" value="ECO:0007669"/>
    <property type="project" value="InterPro"/>
</dbReference>
<name>A0A2G2VN42_CAPBA</name>
<dbReference type="Proteomes" id="UP000224567">
    <property type="component" value="Unassembled WGS sequence"/>
</dbReference>
<evidence type="ECO:0000256" key="4">
    <source>
        <dbReference type="ARBA" id="ARBA00023008"/>
    </source>
</evidence>
<feature type="domain" description="Plastocyanin-like" evidence="5">
    <location>
        <begin position="46"/>
        <end position="161"/>
    </location>
</feature>
<reference evidence="6 7" key="1">
    <citation type="journal article" date="2017" name="Genome Biol.">
        <title>New reference genome sequences of hot pepper reveal the massive evolution of plant disease-resistance genes by retroduplication.</title>
        <authorList>
            <person name="Kim S."/>
            <person name="Park J."/>
            <person name="Yeom S.I."/>
            <person name="Kim Y.M."/>
            <person name="Seo E."/>
            <person name="Kim K.T."/>
            <person name="Kim M.S."/>
            <person name="Lee J.M."/>
            <person name="Cheong K."/>
            <person name="Shin H.S."/>
            <person name="Kim S.B."/>
            <person name="Han K."/>
            <person name="Lee J."/>
            <person name="Park M."/>
            <person name="Lee H.A."/>
            <person name="Lee H.Y."/>
            <person name="Lee Y."/>
            <person name="Oh S."/>
            <person name="Lee J.H."/>
            <person name="Choi E."/>
            <person name="Choi E."/>
            <person name="Lee S.E."/>
            <person name="Jeon J."/>
            <person name="Kim H."/>
            <person name="Choi G."/>
            <person name="Song H."/>
            <person name="Lee J."/>
            <person name="Lee S.C."/>
            <person name="Kwon J.K."/>
            <person name="Lee H.Y."/>
            <person name="Koo N."/>
            <person name="Hong Y."/>
            <person name="Kim R.W."/>
            <person name="Kang W.H."/>
            <person name="Huh J.H."/>
            <person name="Kang B.C."/>
            <person name="Yang T.J."/>
            <person name="Lee Y.H."/>
            <person name="Bennetzen J.L."/>
            <person name="Choi D."/>
        </authorList>
    </citation>
    <scope>NUCLEOTIDE SEQUENCE [LARGE SCALE GENOMIC DNA]</scope>
    <source>
        <strain evidence="7">cv. PBC81</strain>
    </source>
</reference>
<gene>
    <name evidence="6" type="ORF">CQW23_26205</name>
</gene>
<keyword evidence="7" id="KW-1185">Reference proteome</keyword>
<evidence type="ECO:0000313" key="6">
    <source>
        <dbReference type="EMBL" id="PHT34405.1"/>
    </source>
</evidence>
<protein>
    <submittedName>
        <fullName evidence="6">L-ascorbate oxidase</fullName>
    </submittedName>
</protein>
<keyword evidence="3" id="KW-0560">Oxidoreductase</keyword>
<dbReference type="PANTHER" id="PTHR11709">
    <property type="entry name" value="MULTI-COPPER OXIDASE"/>
    <property type="match status" value="1"/>
</dbReference>
<dbReference type="SUPFAM" id="SSF49503">
    <property type="entry name" value="Cupredoxins"/>
    <property type="match status" value="1"/>
</dbReference>
<evidence type="ECO:0000313" key="7">
    <source>
        <dbReference type="Proteomes" id="UP000224567"/>
    </source>
</evidence>
<dbReference type="Gene3D" id="2.60.40.420">
    <property type="entry name" value="Cupredoxins - blue copper proteins"/>
    <property type="match status" value="1"/>
</dbReference>
<evidence type="ECO:0000256" key="3">
    <source>
        <dbReference type="ARBA" id="ARBA00023002"/>
    </source>
</evidence>
<organism evidence="6 7">
    <name type="scientific">Capsicum baccatum</name>
    <name type="common">Peruvian pepper</name>
    <dbReference type="NCBI Taxonomy" id="33114"/>
    <lineage>
        <taxon>Eukaryota</taxon>
        <taxon>Viridiplantae</taxon>
        <taxon>Streptophyta</taxon>
        <taxon>Embryophyta</taxon>
        <taxon>Tracheophyta</taxon>
        <taxon>Spermatophyta</taxon>
        <taxon>Magnoliopsida</taxon>
        <taxon>eudicotyledons</taxon>
        <taxon>Gunneridae</taxon>
        <taxon>Pentapetalae</taxon>
        <taxon>asterids</taxon>
        <taxon>lamiids</taxon>
        <taxon>Solanales</taxon>
        <taxon>Solanaceae</taxon>
        <taxon>Solanoideae</taxon>
        <taxon>Capsiceae</taxon>
        <taxon>Capsicum</taxon>
    </lineage>
</organism>
<dbReference type="InterPro" id="IPR011706">
    <property type="entry name" value="Cu-oxidase_C"/>
</dbReference>
<dbReference type="AlphaFoldDB" id="A0A2G2VN42"/>
<accession>A0A2G2VN42</accession>
<dbReference type="Pfam" id="PF07731">
    <property type="entry name" value="Cu-oxidase_2"/>
    <property type="match status" value="1"/>
</dbReference>
<reference evidence="7" key="2">
    <citation type="journal article" date="2017" name="J. Anim. Genet.">
        <title>Multiple reference genome sequences of hot pepper reveal the massive evolution of plant disease resistance genes by retroduplication.</title>
        <authorList>
            <person name="Kim S."/>
            <person name="Park J."/>
            <person name="Yeom S.-I."/>
            <person name="Kim Y.-M."/>
            <person name="Seo E."/>
            <person name="Kim K.-T."/>
            <person name="Kim M.-S."/>
            <person name="Lee J.M."/>
            <person name="Cheong K."/>
            <person name="Shin H.-S."/>
            <person name="Kim S.-B."/>
            <person name="Han K."/>
            <person name="Lee J."/>
            <person name="Park M."/>
            <person name="Lee H.-A."/>
            <person name="Lee H.-Y."/>
            <person name="Lee Y."/>
            <person name="Oh S."/>
            <person name="Lee J.H."/>
            <person name="Choi E."/>
            <person name="Choi E."/>
            <person name="Lee S.E."/>
            <person name="Jeon J."/>
            <person name="Kim H."/>
            <person name="Choi G."/>
            <person name="Song H."/>
            <person name="Lee J."/>
            <person name="Lee S.-C."/>
            <person name="Kwon J.-K."/>
            <person name="Lee H.-Y."/>
            <person name="Koo N."/>
            <person name="Hong Y."/>
            <person name="Kim R.W."/>
            <person name="Kang W.-H."/>
            <person name="Huh J.H."/>
            <person name="Kang B.-C."/>
            <person name="Yang T.-J."/>
            <person name="Lee Y.-H."/>
            <person name="Bennetzen J.L."/>
            <person name="Choi D."/>
        </authorList>
    </citation>
    <scope>NUCLEOTIDE SEQUENCE [LARGE SCALE GENOMIC DNA]</scope>
    <source>
        <strain evidence="7">cv. PBC81</strain>
    </source>
</reference>
<dbReference type="PANTHER" id="PTHR11709:SF394">
    <property type="entry name" value="FI03373P-RELATED"/>
    <property type="match status" value="1"/>
</dbReference>
<dbReference type="InterPro" id="IPR008972">
    <property type="entry name" value="Cupredoxin"/>
</dbReference>
<keyword evidence="4" id="KW-0186">Copper</keyword>
<sequence length="188" mass="20966">MAINNVSLDLPTTPYLGSIPYVSAFDTRPPPDNFPKDYDVMTQAPNSNSTYGSGVYMLKFNTTIDIILQNANALAKGASEIHPWHLHGNDFWVLGYGEGKCSEKDVKKFNLKNPPLRNTALIFPYGWTALRFVTDNLKVWVFHCHIEPHLHMGIGVIFAEGVHLVKKIPKEALSCGLIGKMLMASKHD</sequence>
<dbReference type="OrthoDB" id="2121828at2759"/>
<comment type="similarity">
    <text evidence="1">Belongs to the multicopper oxidase family.</text>
</comment>
<dbReference type="InterPro" id="IPR045087">
    <property type="entry name" value="Cu-oxidase_fam"/>
</dbReference>
<dbReference type="STRING" id="33114.A0A2G2VN42"/>
<dbReference type="GO" id="GO:0016491">
    <property type="term" value="F:oxidoreductase activity"/>
    <property type="evidence" value="ECO:0007669"/>
    <property type="project" value="UniProtKB-KW"/>
</dbReference>
<proteinExistence type="inferred from homology"/>
<keyword evidence="2" id="KW-0479">Metal-binding</keyword>
<dbReference type="EMBL" id="MLFT02000011">
    <property type="protein sequence ID" value="PHT34405.1"/>
    <property type="molecule type" value="Genomic_DNA"/>
</dbReference>
<evidence type="ECO:0000256" key="1">
    <source>
        <dbReference type="ARBA" id="ARBA00010609"/>
    </source>
</evidence>
<dbReference type="GO" id="GO:0009506">
    <property type="term" value="C:plasmodesma"/>
    <property type="evidence" value="ECO:0007669"/>
    <property type="project" value="TreeGrafter"/>
</dbReference>
<comment type="caution">
    <text evidence="6">The sequence shown here is derived from an EMBL/GenBank/DDBJ whole genome shotgun (WGS) entry which is preliminary data.</text>
</comment>
<evidence type="ECO:0000256" key="2">
    <source>
        <dbReference type="ARBA" id="ARBA00022723"/>
    </source>
</evidence>
<evidence type="ECO:0000259" key="5">
    <source>
        <dbReference type="Pfam" id="PF07731"/>
    </source>
</evidence>